<feature type="region of interest" description="Disordered" evidence="14">
    <location>
        <begin position="89"/>
        <end position="108"/>
    </location>
</feature>
<dbReference type="InterPro" id="IPR001607">
    <property type="entry name" value="Znf_UBP"/>
</dbReference>
<dbReference type="InterPro" id="IPR038765">
    <property type="entry name" value="Papain-like_cys_pep_sf"/>
</dbReference>
<dbReference type="PROSITE" id="PS50271">
    <property type="entry name" value="ZF_UBP"/>
    <property type="match status" value="1"/>
</dbReference>
<accession>A0ABS2YMM6</accession>
<keyword evidence="3" id="KW-0645">Protease</keyword>
<dbReference type="SUPFAM" id="SSF54001">
    <property type="entry name" value="Cysteine proteinases"/>
    <property type="match status" value="1"/>
</dbReference>
<dbReference type="EC" id="3.4.19.12" evidence="2"/>
<feature type="domain" description="USP" evidence="15">
    <location>
        <begin position="139"/>
        <end position="224"/>
    </location>
</feature>
<evidence type="ECO:0000256" key="14">
    <source>
        <dbReference type="SAM" id="MobiDB-lite"/>
    </source>
</evidence>
<feature type="non-terminal residue" evidence="17">
    <location>
        <position position="224"/>
    </location>
</feature>
<dbReference type="InterPro" id="IPR028889">
    <property type="entry name" value="USP"/>
</dbReference>
<gene>
    <name evidence="17" type="primary">Usp20</name>
    <name evidence="17" type="ORF">GTO93_0021565</name>
</gene>
<name>A0ABS2YMM6_POLSP</name>
<sequence length="224" mass="25059">MPVVWGCWTKPLGLSPDSLCIKLSEPIVATLKLKFKSGCPYVGCGESYADHSTFHAQAQKHNLTVNLTTFRVWCYICEREVFLEQQPAVPTQHNPHRKPLEQGPVSQTASSPLKAVPITVVDEGESESEGDEFKPRGLAGMKNIGNSCYMNAALQALSNCPPLTQFFLECGGLVRTDKKPALCKSYQKLISELWHKKRYGFSAIFNWRMRISQIDPVKQSEDLV</sequence>
<dbReference type="InterPro" id="IPR013083">
    <property type="entry name" value="Znf_RING/FYVE/PHD"/>
</dbReference>
<dbReference type="PANTHER" id="PTHR21646">
    <property type="entry name" value="UBIQUITIN CARBOXYL-TERMINAL HYDROLASE"/>
    <property type="match status" value="1"/>
</dbReference>
<protein>
    <recommendedName>
        <fullName evidence="9">Ubiquitin carboxyl-terminal hydrolase 20</fullName>
        <ecNumber evidence="2">3.4.19.12</ecNumber>
    </recommendedName>
    <alternativeName>
        <fullName evidence="11">Deubiquitinating enzyme 20</fullName>
    </alternativeName>
    <alternativeName>
        <fullName evidence="10">Ubiquitin thioesterase 20</fullName>
    </alternativeName>
    <alternativeName>
        <fullName evidence="12">Ubiquitin-specific-processing protease 20</fullName>
    </alternativeName>
</protein>
<evidence type="ECO:0000259" key="16">
    <source>
        <dbReference type="PROSITE" id="PS50271"/>
    </source>
</evidence>
<feature type="non-terminal residue" evidence="17">
    <location>
        <position position="1"/>
    </location>
</feature>
<proteinExistence type="predicted"/>
<comment type="catalytic activity">
    <reaction evidence="1">
        <text>Thiol-dependent hydrolysis of ester, thioester, amide, peptide and isopeptide bonds formed by the C-terminal Gly of ubiquitin (a 76-residue protein attached to proteins as an intracellular targeting signal).</text>
        <dbReference type="EC" id="3.4.19.12"/>
    </reaction>
</comment>
<evidence type="ECO:0000256" key="9">
    <source>
        <dbReference type="ARBA" id="ARBA00039420"/>
    </source>
</evidence>
<evidence type="ECO:0000256" key="6">
    <source>
        <dbReference type="ARBA" id="ARBA00022786"/>
    </source>
</evidence>
<keyword evidence="5 13" id="KW-0863">Zinc-finger</keyword>
<comment type="caution">
    <text evidence="17">The sequence shown here is derived from an EMBL/GenBank/DDBJ whole genome shotgun (WGS) entry which is preliminary data.</text>
</comment>
<evidence type="ECO:0000256" key="5">
    <source>
        <dbReference type="ARBA" id="ARBA00022771"/>
    </source>
</evidence>
<dbReference type="Gene3D" id="3.90.70.10">
    <property type="entry name" value="Cysteine proteinases"/>
    <property type="match status" value="1"/>
</dbReference>
<organism evidence="17 18">
    <name type="scientific">Polyodon spathula</name>
    <name type="common">North American paddlefish</name>
    <name type="synonym">Squalus spathula</name>
    <dbReference type="NCBI Taxonomy" id="7913"/>
    <lineage>
        <taxon>Eukaryota</taxon>
        <taxon>Metazoa</taxon>
        <taxon>Chordata</taxon>
        <taxon>Craniata</taxon>
        <taxon>Vertebrata</taxon>
        <taxon>Euteleostomi</taxon>
        <taxon>Actinopterygii</taxon>
        <taxon>Chondrostei</taxon>
        <taxon>Acipenseriformes</taxon>
        <taxon>Polyodontidae</taxon>
        <taxon>Polyodon</taxon>
    </lineage>
</organism>
<evidence type="ECO:0000259" key="15">
    <source>
        <dbReference type="PROSITE" id="PS50235"/>
    </source>
</evidence>
<dbReference type="PANTHER" id="PTHR21646:SF13">
    <property type="entry name" value="UBIQUITIN CARBOXYL-TERMINAL HYDROLASE 20"/>
    <property type="match status" value="1"/>
</dbReference>
<evidence type="ECO:0000256" key="12">
    <source>
        <dbReference type="ARBA" id="ARBA00042888"/>
    </source>
</evidence>
<evidence type="ECO:0000256" key="13">
    <source>
        <dbReference type="PROSITE-ProRule" id="PRU00502"/>
    </source>
</evidence>
<dbReference type="GO" id="GO:0016787">
    <property type="term" value="F:hydrolase activity"/>
    <property type="evidence" value="ECO:0007669"/>
    <property type="project" value="UniProtKB-KW"/>
</dbReference>
<evidence type="ECO:0000256" key="8">
    <source>
        <dbReference type="ARBA" id="ARBA00022833"/>
    </source>
</evidence>
<evidence type="ECO:0000256" key="2">
    <source>
        <dbReference type="ARBA" id="ARBA00012759"/>
    </source>
</evidence>
<dbReference type="Pfam" id="PF00443">
    <property type="entry name" value="UCH"/>
    <property type="match status" value="1"/>
</dbReference>
<evidence type="ECO:0000313" key="17">
    <source>
        <dbReference type="EMBL" id="MBN3288005.1"/>
    </source>
</evidence>
<keyword evidence="7 17" id="KW-0378">Hydrolase</keyword>
<dbReference type="PROSITE" id="PS50235">
    <property type="entry name" value="USP_3"/>
    <property type="match status" value="1"/>
</dbReference>
<feature type="domain" description="UBP-type" evidence="16">
    <location>
        <begin position="1"/>
        <end position="101"/>
    </location>
</feature>
<evidence type="ECO:0000256" key="1">
    <source>
        <dbReference type="ARBA" id="ARBA00000707"/>
    </source>
</evidence>
<dbReference type="Gene3D" id="3.30.40.10">
    <property type="entry name" value="Zinc/RING finger domain, C3HC4 (zinc finger)"/>
    <property type="match status" value="1"/>
</dbReference>
<dbReference type="Pfam" id="PF02148">
    <property type="entry name" value="zf-UBP"/>
    <property type="match status" value="1"/>
</dbReference>
<evidence type="ECO:0000256" key="10">
    <source>
        <dbReference type="ARBA" id="ARBA00041289"/>
    </source>
</evidence>
<dbReference type="EMBL" id="JAAWVQ010171312">
    <property type="protein sequence ID" value="MBN3288005.1"/>
    <property type="molecule type" value="Genomic_DNA"/>
</dbReference>
<dbReference type="InterPro" id="IPR018200">
    <property type="entry name" value="USP_CS"/>
</dbReference>
<evidence type="ECO:0000256" key="4">
    <source>
        <dbReference type="ARBA" id="ARBA00022723"/>
    </source>
</evidence>
<dbReference type="InterPro" id="IPR050185">
    <property type="entry name" value="Ub_carboxyl-term_hydrolase"/>
</dbReference>
<dbReference type="InterPro" id="IPR001394">
    <property type="entry name" value="Peptidase_C19_UCH"/>
</dbReference>
<keyword evidence="8" id="KW-0862">Zinc</keyword>
<evidence type="ECO:0000256" key="11">
    <source>
        <dbReference type="ARBA" id="ARBA00042418"/>
    </source>
</evidence>
<dbReference type="PROSITE" id="PS00972">
    <property type="entry name" value="USP_1"/>
    <property type="match status" value="1"/>
</dbReference>
<evidence type="ECO:0000313" key="18">
    <source>
        <dbReference type="Proteomes" id="UP001166093"/>
    </source>
</evidence>
<keyword evidence="18" id="KW-1185">Reference proteome</keyword>
<dbReference type="Proteomes" id="UP001166093">
    <property type="component" value="Unassembled WGS sequence"/>
</dbReference>
<keyword evidence="4" id="KW-0479">Metal-binding</keyword>
<evidence type="ECO:0000256" key="7">
    <source>
        <dbReference type="ARBA" id="ARBA00022801"/>
    </source>
</evidence>
<dbReference type="SUPFAM" id="SSF57850">
    <property type="entry name" value="RING/U-box"/>
    <property type="match status" value="1"/>
</dbReference>
<keyword evidence="6" id="KW-0833">Ubl conjugation pathway</keyword>
<evidence type="ECO:0000256" key="3">
    <source>
        <dbReference type="ARBA" id="ARBA00022670"/>
    </source>
</evidence>
<reference evidence="17" key="1">
    <citation type="journal article" date="2021" name="Cell">
        <title>Tracing the genetic footprints of vertebrate landing in non-teleost ray-finned fishes.</title>
        <authorList>
            <person name="Bi X."/>
            <person name="Wang K."/>
            <person name="Yang L."/>
            <person name="Pan H."/>
            <person name="Jiang H."/>
            <person name="Wei Q."/>
            <person name="Fang M."/>
            <person name="Yu H."/>
            <person name="Zhu C."/>
            <person name="Cai Y."/>
            <person name="He Y."/>
            <person name="Gan X."/>
            <person name="Zeng H."/>
            <person name="Yu D."/>
            <person name="Zhu Y."/>
            <person name="Jiang H."/>
            <person name="Qiu Q."/>
            <person name="Yang H."/>
            <person name="Zhang Y.E."/>
            <person name="Wang W."/>
            <person name="Zhu M."/>
            <person name="He S."/>
            <person name="Zhang G."/>
        </authorList>
    </citation>
    <scope>NUCLEOTIDE SEQUENCE</scope>
    <source>
        <strain evidence="17">Pddl_001</strain>
    </source>
</reference>